<feature type="region of interest" description="Disordered" evidence="1">
    <location>
        <begin position="16"/>
        <end position="45"/>
    </location>
</feature>
<accession>A0A9Q3GGQ7</accession>
<dbReference type="SUPFAM" id="SSF56672">
    <property type="entry name" value="DNA/RNA polymerases"/>
    <property type="match status" value="1"/>
</dbReference>
<feature type="domain" description="Reverse transcriptase" evidence="2">
    <location>
        <begin position="95"/>
        <end position="209"/>
    </location>
</feature>
<protein>
    <recommendedName>
        <fullName evidence="2">Reverse transcriptase domain-containing protein</fullName>
    </recommendedName>
</protein>
<dbReference type="InterPro" id="IPR043128">
    <property type="entry name" value="Rev_trsase/Diguanyl_cyclase"/>
</dbReference>
<dbReference type="Gene3D" id="3.30.70.270">
    <property type="match status" value="1"/>
</dbReference>
<organism evidence="3 4">
    <name type="scientific">Austropuccinia psidii MF-1</name>
    <dbReference type="NCBI Taxonomy" id="1389203"/>
    <lineage>
        <taxon>Eukaryota</taxon>
        <taxon>Fungi</taxon>
        <taxon>Dikarya</taxon>
        <taxon>Basidiomycota</taxon>
        <taxon>Pucciniomycotina</taxon>
        <taxon>Pucciniomycetes</taxon>
        <taxon>Pucciniales</taxon>
        <taxon>Sphaerophragmiaceae</taxon>
        <taxon>Austropuccinia</taxon>
    </lineage>
</organism>
<dbReference type="Proteomes" id="UP000765509">
    <property type="component" value="Unassembled WGS sequence"/>
</dbReference>
<dbReference type="InterPro" id="IPR043502">
    <property type="entry name" value="DNA/RNA_pol_sf"/>
</dbReference>
<dbReference type="Pfam" id="PF00078">
    <property type="entry name" value="RVT_1"/>
    <property type="match status" value="1"/>
</dbReference>
<dbReference type="Gene3D" id="3.10.10.10">
    <property type="entry name" value="HIV Type 1 Reverse Transcriptase, subunit A, domain 1"/>
    <property type="match status" value="1"/>
</dbReference>
<dbReference type="OrthoDB" id="6776860at2759"/>
<dbReference type="InterPro" id="IPR053134">
    <property type="entry name" value="RNA-dir_DNA_polymerase"/>
</dbReference>
<evidence type="ECO:0000259" key="2">
    <source>
        <dbReference type="Pfam" id="PF00078"/>
    </source>
</evidence>
<evidence type="ECO:0000313" key="3">
    <source>
        <dbReference type="EMBL" id="MBW0466676.1"/>
    </source>
</evidence>
<dbReference type="AlphaFoldDB" id="A0A9Q3GGQ7"/>
<evidence type="ECO:0000313" key="4">
    <source>
        <dbReference type="Proteomes" id="UP000765509"/>
    </source>
</evidence>
<gene>
    <name evidence="3" type="ORF">O181_006391</name>
</gene>
<evidence type="ECO:0000256" key="1">
    <source>
        <dbReference type="SAM" id="MobiDB-lite"/>
    </source>
</evidence>
<sequence>MRQELTDVLYKYKNEFSSDNEPSGSIRGNEVDSTNSIDRPYPPVLRRPAYQESPRAIEVLEKPINKLIKLGAIGKVGHNEEVEVKAPAIIAWNNDKSRMAVSFRVLNSYTVPDRYPIPRIQETLTQLSKETYIPSMNALKHFHQSSLTPKAKKLFKIIIHCGIPEYLRIPFSIQNAPAYYQRMMNTIFPTELSGGWLIIYIDNIIICSE</sequence>
<dbReference type="PANTHER" id="PTHR24559">
    <property type="entry name" value="TRANSPOSON TY3-I GAG-POL POLYPROTEIN"/>
    <property type="match status" value="1"/>
</dbReference>
<dbReference type="PANTHER" id="PTHR24559:SF444">
    <property type="entry name" value="REVERSE TRANSCRIPTASE DOMAIN-CONTAINING PROTEIN"/>
    <property type="match status" value="1"/>
</dbReference>
<name>A0A9Q3GGQ7_9BASI</name>
<comment type="caution">
    <text evidence="3">The sequence shown here is derived from an EMBL/GenBank/DDBJ whole genome shotgun (WGS) entry which is preliminary data.</text>
</comment>
<dbReference type="InterPro" id="IPR000477">
    <property type="entry name" value="RT_dom"/>
</dbReference>
<dbReference type="EMBL" id="AVOT02001368">
    <property type="protein sequence ID" value="MBW0466676.1"/>
    <property type="molecule type" value="Genomic_DNA"/>
</dbReference>
<proteinExistence type="predicted"/>
<reference evidence="3" key="1">
    <citation type="submission" date="2021-03" db="EMBL/GenBank/DDBJ databases">
        <title>Draft genome sequence of rust myrtle Austropuccinia psidii MF-1, a brazilian biotype.</title>
        <authorList>
            <person name="Quecine M.C."/>
            <person name="Pachon D.M.R."/>
            <person name="Bonatelli M.L."/>
            <person name="Correr F.H."/>
            <person name="Franceschini L.M."/>
            <person name="Leite T.F."/>
            <person name="Margarido G.R.A."/>
            <person name="Almeida C.A."/>
            <person name="Ferrarezi J.A."/>
            <person name="Labate C.A."/>
        </authorList>
    </citation>
    <scope>NUCLEOTIDE SEQUENCE</scope>
    <source>
        <strain evidence="3">MF-1</strain>
    </source>
</reference>
<keyword evidence="4" id="KW-1185">Reference proteome</keyword>